<sequence>MWNATCVNVPLVSPPLPQFPQYRILAEAVSFPLPGPVTITHTVTVTVALSATATSDISDEETLQSPNASSPFLGPISARSPDALAVELTQDASLDVRDSPPSRPRRRFHSVPKKTTPVLPPIPSTPRPIPQWTESEWTRRTIIALFLLTVAAVYCYSRSSSRTPTQAPVNAAPVAPLVGAPPAAPLPSRIPRLALKVDPPPVVPPPRATTLPLGLTPKCVFVKPAPSRANRAPMPPVASTVQDRGRLAPNLARRAATPPVPATSSGRLKRVASTAGLALARTTTGVPPPNDGHRLLLSRMPSATTVRLFPACFDALRPPPQRAESRLAGATKLAFQSGRAATPPVSEVSRIDRRTRALTGAPTVEPSSARAPTPSVADAVRDHGAPAPGLLRRASTPALAPPPQRAESRLAGATKLAFQSGQAATPPVPEVSRIARRTRAGNELTGVPTVEPSSARAPTPSVMLASTRLASQGTVLKRSLGSVRPTGSSRLAPTGAIQSLRVGLRNPVVDAPCPSVTGLLAQLVPPPSLATAAPTAAPLPPSTAVRETSLSELGERLPETRVRAVRRRHTSAPGEIVSPDREFRLPVTAGACWNRIPAQAERTGGQVDLFATLRPGEEVVLDRVQQEAHRRQLAACGNPTGAVEVLEAARFVLHRYPLARSSANAVLARAMGRTRKASRGKKTPRRWAQGRG</sequence>
<evidence type="ECO:0000313" key="2">
    <source>
        <dbReference type="EMBL" id="KAJ7698657.1"/>
    </source>
</evidence>
<feature type="compositionally biased region" description="Pro residues" evidence="1">
    <location>
        <begin position="118"/>
        <end position="127"/>
    </location>
</feature>
<evidence type="ECO:0000256" key="1">
    <source>
        <dbReference type="SAM" id="MobiDB-lite"/>
    </source>
</evidence>
<reference evidence="2" key="1">
    <citation type="submission" date="2023-03" db="EMBL/GenBank/DDBJ databases">
        <title>Massive genome expansion in bonnet fungi (Mycena s.s.) driven by repeated elements and novel gene families across ecological guilds.</title>
        <authorList>
            <consortium name="Lawrence Berkeley National Laboratory"/>
            <person name="Harder C.B."/>
            <person name="Miyauchi S."/>
            <person name="Viragh M."/>
            <person name="Kuo A."/>
            <person name="Thoen E."/>
            <person name="Andreopoulos B."/>
            <person name="Lu D."/>
            <person name="Skrede I."/>
            <person name="Drula E."/>
            <person name="Henrissat B."/>
            <person name="Morin E."/>
            <person name="Kohler A."/>
            <person name="Barry K."/>
            <person name="LaButti K."/>
            <person name="Morin E."/>
            <person name="Salamov A."/>
            <person name="Lipzen A."/>
            <person name="Mereny Z."/>
            <person name="Hegedus B."/>
            <person name="Baldrian P."/>
            <person name="Stursova M."/>
            <person name="Weitz H."/>
            <person name="Taylor A."/>
            <person name="Grigoriev I.V."/>
            <person name="Nagy L.G."/>
            <person name="Martin F."/>
            <person name="Kauserud H."/>
        </authorList>
    </citation>
    <scope>NUCLEOTIDE SEQUENCE</scope>
    <source>
        <strain evidence="2">CBHHK067</strain>
    </source>
</reference>
<keyword evidence="3" id="KW-1185">Reference proteome</keyword>
<feature type="compositionally biased region" description="Basic residues" evidence="1">
    <location>
        <begin position="103"/>
        <end position="112"/>
    </location>
</feature>
<dbReference type="Proteomes" id="UP001221757">
    <property type="component" value="Unassembled WGS sequence"/>
</dbReference>
<feature type="region of interest" description="Disordered" evidence="1">
    <location>
        <begin position="90"/>
        <end position="127"/>
    </location>
</feature>
<accession>A0AAD7GN17</accession>
<feature type="region of interest" description="Disordered" evidence="1">
    <location>
        <begin position="55"/>
        <end position="74"/>
    </location>
</feature>
<dbReference type="EMBL" id="JARKIE010000025">
    <property type="protein sequence ID" value="KAJ7698657.1"/>
    <property type="molecule type" value="Genomic_DNA"/>
</dbReference>
<protein>
    <submittedName>
        <fullName evidence="2">Uncharacterized protein</fullName>
    </submittedName>
</protein>
<evidence type="ECO:0000313" key="3">
    <source>
        <dbReference type="Proteomes" id="UP001221757"/>
    </source>
</evidence>
<dbReference type="AlphaFoldDB" id="A0AAD7GN17"/>
<comment type="caution">
    <text evidence="2">The sequence shown here is derived from an EMBL/GenBank/DDBJ whole genome shotgun (WGS) entry which is preliminary data.</text>
</comment>
<feature type="region of interest" description="Disordered" evidence="1">
    <location>
        <begin position="670"/>
        <end position="692"/>
    </location>
</feature>
<feature type="compositionally biased region" description="Basic residues" evidence="1">
    <location>
        <begin position="672"/>
        <end position="685"/>
    </location>
</feature>
<proteinExistence type="predicted"/>
<organism evidence="2 3">
    <name type="scientific">Mycena rosella</name>
    <name type="common">Pink bonnet</name>
    <name type="synonym">Agaricus rosellus</name>
    <dbReference type="NCBI Taxonomy" id="1033263"/>
    <lineage>
        <taxon>Eukaryota</taxon>
        <taxon>Fungi</taxon>
        <taxon>Dikarya</taxon>
        <taxon>Basidiomycota</taxon>
        <taxon>Agaricomycotina</taxon>
        <taxon>Agaricomycetes</taxon>
        <taxon>Agaricomycetidae</taxon>
        <taxon>Agaricales</taxon>
        <taxon>Marasmiineae</taxon>
        <taxon>Mycenaceae</taxon>
        <taxon>Mycena</taxon>
    </lineage>
</organism>
<name>A0AAD7GN17_MYCRO</name>
<gene>
    <name evidence="2" type="ORF">B0H17DRAFT_1328541</name>
</gene>